<comment type="caution">
    <text evidence="4">The sequence shown here is derived from an EMBL/GenBank/DDBJ whole genome shotgun (WGS) entry which is preliminary data.</text>
</comment>
<keyword evidence="5" id="KW-1185">Reference proteome</keyword>
<keyword evidence="1" id="KW-0808">Transferase</keyword>
<dbReference type="Pfam" id="PF00583">
    <property type="entry name" value="Acetyltransf_1"/>
    <property type="match status" value="1"/>
</dbReference>
<gene>
    <name evidence="4" type="ORF">Q9S78_06285</name>
</gene>
<reference evidence="4 5" key="1">
    <citation type="submission" date="2023-08" db="EMBL/GenBank/DDBJ databases">
        <title>Microbacterium aquilitoris sp. nov. and Microbacterium gwkjibeachense sp. nov., isolated from beach.</title>
        <authorList>
            <person name="Lee S.D."/>
            <person name="Yang H."/>
            <person name="Kim I."/>
        </authorList>
    </citation>
    <scope>NUCLEOTIDE SEQUENCE [LARGE SCALE GENOMIC DNA]</scope>
    <source>
        <strain evidence="4 5">KSW-18</strain>
    </source>
</reference>
<evidence type="ECO:0000256" key="2">
    <source>
        <dbReference type="ARBA" id="ARBA00023315"/>
    </source>
</evidence>
<dbReference type="SUPFAM" id="SSF55729">
    <property type="entry name" value="Acyl-CoA N-acyltransferases (Nat)"/>
    <property type="match status" value="1"/>
</dbReference>
<evidence type="ECO:0000256" key="1">
    <source>
        <dbReference type="ARBA" id="ARBA00022679"/>
    </source>
</evidence>
<evidence type="ECO:0000259" key="3">
    <source>
        <dbReference type="PROSITE" id="PS51186"/>
    </source>
</evidence>
<dbReference type="InterPro" id="IPR016181">
    <property type="entry name" value="Acyl_CoA_acyltransferase"/>
</dbReference>
<dbReference type="PANTHER" id="PTHR43877:SF5">
    <property type="entry name" value="BLL8307 PROTEIN"/>
    <property type="match status" value="1"/>
</dbReference>
<dbReference type="CDD" id="cd04301">
    <property type="entry name" value="NAT_SF"/>
    <property type="match status" value="1"/>
</dbReference>
<dbReference type="EMBL" id="JAUZVT010000001">
    <property type="protein sequence ID" value="MDT3330271.1"/>
    <property type="molecule type" value="Genomic_DNA"/>
</dbReference>
<evidence type="ECO:0000313" key="4">
    <source>
        <dbReference type="EMBL" id="MDT3330271.1"/>
    </source>
</evidence>
<name>A0ABU3GK60_9MICO</name>
<dbReference type="PANTHER" id="PTHR43877">
    <property type="entry name" value="AMINOALKYLPHOSPHONATE N-ACETYLTRANSFERASE-RELATED-RELATED"/>
    <property type="match status" value="1"/>
</dbReference>
<protein>
    <submittedName>
        <fullName evidence="4">GNAT family N-acetyltransferase</fullName>
    </submittedName>
</protein>
<accession>A0ABU3GK60</accession>
<sequence>MAAPEDLDIRVDDLTGEASVALVRQHLAGMHELSPAESVHALGVAQLQEPSVTVWSAWRGGELAGIGALAFLGDTDGELKSMRVAAAHLGTGVGRAILRHILTDARARGLTRVWLETGSDAGFLAARTLYASEGFIECPAFGDYLPDPASTFMTRAL</sequence>
<dbReference type="RefSeq" id="WP_311859440.1">
    <property type="nucleotide sequence ID" value="NZ_JAUZVT010000001.1"/>
</dbReference>
<keyword evidence="2" id="KW-0012">Acyltransferase</keyword>
<organism evidence="4 5">
    <name type="scientific">Microbacterium aquilitoris</name>
    <dbReference type="NCBI Taxonomy" id="3067307"/>
    <lineage>
        <taxon>Bacteria</taxon>
        <taxon>Bacillati</taxon>
        <taxon>Actinomycetota</taxon>
        <taxon>Actinomycetes</taxon>
        <taxon>Micrococcales</taxon>
        <taxon>Microbacteriaceae</taxon>
        <taxon>Microbacterium</taxon>
    </lineage>
</organism>
<feature type="domain" description="N-acetyltransferase" evidence="3">
    <location>
        <begin position="9"/>
        <end position="157"/>
    </location>
</feature>
<dbReference type="PROSITE" id="PS51186">
    <property type="entry name" value="GNAT"/>
    <property type="match status" value="1"/>
</dbReference>
<dbReference type="Proteomes" id="UP001262835">
    <property type="component" value="Unassembled WGS sequence"/>
</dbReference>
<dbReference type="Gene3D" id="3.40.630.30">
    <property type="match status" value="1"/>
</dbReference>
<proteinExistence type="predicted"/>
<evidence type="ECO:0000313" key="5">
    <source>
        <dbReference type="Proteomes" id="UP001262835"/>
    </source>
</evidence>
<dbReference type="InterPro" id="IPR000182">
    <property type="entry name" value="GNAT_dom"/>
</dbReference>
<dbReference type="InterPro" id="IPR050832">
    <property type="entry name" value="Bact_Acetyltransf"/>
</dbReference>